<dbReference type="InterPro" id="IPR005031">
    <property type="entry name" value="COQ10_START"/>
</dbReference>
<dbReference type="PANTHER" id="PTHR12901">
    <property type="entry name" value="SPERM PROTEIN HOMOLOG"/>
    <property type="match status" value="1"/>
</dbReference>
<evidence type="ECO:0000256" key="2">
    <source>
        <dbReference type="ARBA" id="ARBA00022649"/>
    </source>
</evidence>
<dbReference type="Proteomes" id="UP001229025">
    <property type="component" value="Unassembled WGS sequence"/>
</dbReference>
<dbReference type="AlphaFoldDB" id="A0AAP4TXM5"/>
<dbReference type="GO" id="GO:0045333">
    <property type="term" value="P:cellular respiration"/>
    <property type="evidence" value="ECO:0007669"/>
    <property type="project" value="InterPro"/>
</dbReference>
<dbReference type="CDD" id="cd07813">
    <property type="entry name" value="COQ10p_like"/>
    <property type="match status" value="1"/>
</dbReference>
<comment type="similarity">
    <text evidence="1">Belongs to the ribosome association toxin RatA family.</text>
</comment>
<dbReference type="Gene3D" id="3.30.530.20">
    <property type="match status" value="1"/>
</dbReference>
<dbReference type="EMBL" id="JASCSA010000003">
    <property type="protein sequence ID" value="MDI5883634.1"/>
    <property type="molecule type" value="Genomic_DNA"/>
</dbReference>
<protein>
    <submittedName>
        <fullName evidence="5">Type II toxin-antitoxin system RatA family toxin</fullName>
    </submittedName>
</protein>
<reference evidence="7" key="3">
    <citation type="submission" date="2023-07" db="EMBL/GenBank/DDBJ databases">
        <title>Genome-based characterization of strain KMM 296 and proposal for reclassification of Cobetia litoralis and Cobetia pacifica, and emended description of the species Cobetia amphilecti and Cobetia marina.</title>
        <authorList>
            <person name="Balabanova L."/>
            <person name="Nedashkovskaya O."/>
        </authorList>
    </citation>
    <scope>NUCLEOTIDE SEQUENCE [LARGE SCALE GENOMIC DNA]</scope>
    <source>
        <strain evidence="7">NRIC 0815</strain>
    </source>
</reference>
<gene>
    <name evidence="5" type="ORF">Q4535_08675</name>
    <name evidence="4" type="ORF">QLT01_04595</name>
</gene>
<dbReference type="PANTHER" id="PTHR12901:SF10">
    <property type="entry name" value="COENZYME Q-BINDING PROTEIN COQ10, MITOCHONDRIAL"/>
    <property type="match status" value="1"/>
</dbReference>
<reference evidence="5" key="2">
    <citation type="submission" date="2023-07" db="EMBL/GenBank/DDBJ databases">
        <title>Genome content predicts the carbon catabolic preferences of heterotrophic bacteria.</title>
        <authorList>
            <person name="Gralka M."/>
        </authorList>
    </citation>
    <scope>NUCLEOTIDE SEQUENCE</scope>
    <source>
        <strain evidence="5">C2R13</strain>
    </source>
</reference>
<dbReference type="EMBL" id="JAUORK010000009">
    <property type="protein sequence ID" value="MDO6672195.1"/>
    <property type="molecule type" value="Genomic_DNA"/>
</dbReference>
<dbReference type="Proteomes" id="UP001170481">
    <property type="component" value="Unassembled WGS sequence"/>
</dbReference>
<reference evidence="4 7" key="1">
    <citation type="submission" date="2023-04" db="EMBL/GenBank/DDBJ databases">
        <authorList>
            <person name="Otstavnykh N."/>
            <person name="Seitkalieva A."/>
            <person name="Bystritskaya E."/>
        </authorList>
    </citation>
    <scope>NUCLEOTIDE SEQUENCE [LARGE SCALE GENOMIC DNA]</scope>
    <source>
        <strain evidence="4 7">NRIC 0815</strain>
    </source>
</reference>
<dbReference type="GO" id="GO:0048039">
    <property type="term" value="F:ubiquinone binding"/>
    <property type="evidence" value="ECO:0007669"/>
    <property type="project" value="InterPro"/>
</dbReference>
<organism evidence="5 6">
    <name type="scientific">Cobetia amphilecti</name>
    <dbReference type="NCBI Taxonomy" id="1055104"/>
    <lineage>
        <taxon>Bacteria</taxon>
        <taxon>Pseudomonadati</taxon>
        <taxon>Pseudomonadota</taxon>
        <taxon>Gammaproteobacteria</taxon>
        <taxon>Oceanospirillales</taxon>
        <taxon>Halomonadaceae</taxon>
        <taxon>Cobetia</taxon>
    </lineage>
</organism>
<feature type="domain" description="Coenzyme Q-binding protein COQ10 START" evidence="3">
    <location>
        <begin position="10"/>
        <end position="135"/>
    </location>
</feature>
<dbReference type="InterPro" id="IPR044996">
    <property type="entry name" value="COQ10-like"/>
</dbReference>
<sequence length="145" mass="16632">MPTVNRSALVRHSARAMFDLVNDFERYPEFLSGCSNAELLERDEDHLKGRLTLSKAGMQQSFVTRNDLYAPERIELNLVDGPFKRLQGTWLFTPLGEDACKVSLEMDFEFSNRLLGMAFGKLFSQVAAQMVEAFTRRADQIYTQR</sequence>
<proteinExistence type="inferred from homology"/>
<evidence type="ECO:0000259" key="3">
    <source>
        <dbReference type="Pfam" id="PF03364"/>
    </source>
</evidence>
<evidence type="ECO:0000313" key="6">
    <source>
        <dbReference type="Proteomes" id="UP001170481"/>
    </source>
</evidence>
<evidence type="ECO:0000256" key="1">
    <source>
        <dbReference type="ARBA" id="ARBA00008918"/>
    </source>
</evidence>
<evidence type="ECO:0000313" key="5">
    <source>
        <dbReference type="EMBL" id="MDO6672195.1"/>
    </source>
</evidence>
<evidence type="ECO:0000313" key="7">
    <source>
        <dbReference type="Proteomes" id="UP001229025"/>
    </source>
</evidence>
<dbReference type="InterPro" id="IPR023393">
    <property type="entry name" value="START-like_dom_sf"/>
</dbReference>
<accession>A0AAP4TXM5</accession>
<dbReference type="RefSeq" id="WP_043333347.1">
    <property type="nucleotide sequence ID" value="NZ_CANLSP010000005.1"/>
</dbReference>
<keyword evidence="2" id="KW-1277">Toxin-antitoxin system</keyword>
<name>A0AAP4TXM5_9GAMM</name>
<comment type="caution">
    <text evidence="5">The sequence shown here is derived from an EMBL/GenBank/DDBJ whole genome shotgun (WGS) entry which is preliminary data.</text>
</comment>
<dbReference type="SUPFAM" id="SSF55961">
    <property type="entry name" value="Bet v1-like"/>
    <property type="match status" value="1"/>
</dbReference>
<keyword evidence="7" id="KW-1185">Reference proteome</keyword>
<dbReference type="Pfam" id="PF03364">
    <property type="entry name" value="Polyketide_cyc"/>
    <property type="match status" value="1"/>
</dbReference>
<evidence type="ECO:0000313" key="4">
    <source>
        <dbReference type="EMBL" id="MDI5883634.1"/>
    </source>
</evidence>
<reference evidence="4" key="4">
    <citation type="submission" date="2024-05" db="EMBL/GenBank/DDBJ databases">
        <title>Genome-based characterization of strain KMM 296 and proposal for reclassification of Cobetia litoralis and Cobetia pacifica, and emended description of the species Cobetia amphilecti and Cobetia marina.</title>
        <authorList>
            <person name="Balabanova L."/>
            <person name="Nedashkovskaya O."/>
        </authorList>
    </citation>
    <scope>NUCLEOTIDE SEQUENCE</scope>
    <source>
        <strain evidence="4">NRIC 0815</strain>
    </source>
</reference>
<dbReference type="GeneID" id="97324788"/>